<name>A0A0F9N6Y0_9ZZZZ</name>
<feature type="non-terminal residue" evidence="1">
    <location>
        <position position="1"/>
    </location>
</feature>
<protein>
    <submittedName>
        <fullName evidence="1">Uncharacterized protein</fullName>
    </submittedName>
</protein>
<sequence>NKGIGIFANKNIELSQLNWTDHYEEKK</sequence>
<evidence type="ECO:0000313" key="1">
    <source>
        <dbReference type="EMBL" id="KKN13679.1"/>
    </source>
</evidence>
<dbReference type="EMBL" id="LAZR01003897">
    <property type="protein sequence ID" value="KKN13679.1"/>
    <property type="molecule type" value="Genomic_DNA"/>
</dbReference>
<comment type="caution">
    <text evidence="1">The sequence shown here is derived from an EMBL/GenBank/DDBJ whole genome shotgun (WGS) entry which is preliminary data.</text>
</comment>
<proteinExistence type="predicted"/>
<reference evidence="1" key="1">
    <citation type="journal article" date="2015" name="Nature">
        <title>Complex archaea that bridge the gap between prokaryotes and eukaryotes.</title>
        <authorList>
            <person name="Spang A."/>
            <person name="Saw J.H."/>
            <person name="Jorgensen S.L."/>
            <person name="Zaremba-Niedzwiedzka K."/>
            <person name="Martijn J."/>
            <person name="Lind A.E."/>
            <person name="van Eijk R."/>
            <person name="Schleper C."/>
            <person name="Guy L."/>
            <person name="Ettema T.J."/>
        </authorList>
    </citation>
    <scope>NUCLEOTIDE SEQUENCE</scope>
</reference>
<accession>A0A0F9N6Y0</accession>
<gene>
    <name evidence="1" type="ORF">LCGC14_1004010</name>
</gene>
<dbReference type="AlphaFoldDB" id="A0A0F9N6Y0"/>
<organism evidence="1">
    <name type="scientific">marine sediment metagenome</name>
    <dbReference type="NCBI Taxonomy" id="412755"/>
    <lineage>
        <taxon>unclassified sequences</taxon>
        <taxon>metagenomes</taxon>
        <taxon>ecological metagenomes</taxon>
    </lineage>
</organism>